<feature type="domain" description="Phosphatidylglycerol lysyltransferase C-terminal" evidence="1">
    <location>
        <begin position="28"/>
        <end position="288"/>
    </location>
</feature>
<dbReference type="Proteomes" id="UP000190027">
    <property type="component" value="Unassembled WGS sequence"/>
</dbReference>
<protein>
    <recommendedName>
        <fullName evidence="1">Phosphatidylglycerol lysyltransferase C-terminal domain-containing protein</fullName>
    </recommendedName>
</protein>
<dbReference type="InterPro" id="IPR024320">
    <property type="entry name" value="LPG_synthase_C"/>
</dbReference>
<proteinExistence type="predicted"/>
<dbReference type="RefSeq" id="WP_078716934.1">
    <property type="nucleotide sequence ID" value="NZ_FUYC01000004.1"/>
</dbReference>
<gene>
    <name evidence="2" type="ORF">SAMN02745704_01363</name>
</gene>
<dbReference type="Pfam" id="PF09924">
    <property type="entry name" value="LPG_synthase_C"/>
    <property type="match status" value="1"/>
</dbReference>
<evidence type="ECO:0000313" key="3">
    <source>
        <dbReference type="Proteomes" id="UP000190027"/>
    </source>
</evidence>
<dbReference type="PANTHER" id="PTHR41373:SF1">
    <property type="entry name" value="PHOSPHATIDYLGLYCEROL LYSYLTRANSFERASE C-TERMINAL DOMAIN-CONTAINING PROTEIN"/>
    <property type="match status" value="1"/>
</dbReference>
<dbReference type="OrthoDB" id="9765580at2"/>
<dbReference type="Gene3D" id="3.40.630.30">
    <property type="match status" value="1"/>
</dbReference>
<keyword evidence="3" id="KW-1185">Reference proteome</keyword>
<name>A0A1T4WT99_9BACT</name>
<dbReference type="STRING" id="1121449.SAMN02745704_01363"/>
<dbReference type="SUPFAM" id="SSF55729">
    <property type="entry name" value="Acyl-CoA N-acyltransferases (Nat)"/>
    <property type="match status" value="2"/>
</dbReference>
<evidence type="ECO:0000313" key="2">
    <source>
        <dbReference type="EMBL" id="SKA80509.1"/>
    </source>
</evidence>
<dbReference type="PANTHER" id="PTHR41373">
    <property type="entry name" value="DUF2156 DOMAIN-CONTAINING PROTEIN"/>
    <property type="match status" value="1"/>
</dbReference>
<evidence type="ECO:0000259" key="1">
    <source>
        <dbReference type="Pfam" id="PF09924"/>
    </source>
</evidence>
<dbReference type="EMBL" id="FUYC01000004">
    <property type="protein sequence ID" value="SKA80509.1"/>
    <property type="molecule type" value="Genomic_DNA"/>
</dbReference>
<accession>A0A1T4WT99</accession>
<dbReference type="AlphaFoldDB" id="A0A1T4WT99"/>
<dbReference type="PIRSF" id="PIRSF018688">
    <property type="entry name" value="UCP018688"/>
    <property type="match status" value="1"/>
</dbReference>
<dbReference type="InterPro" id="IPR016181">
    <property type="entry name" value="Acyl_CoA_acyltransferase"/>
</dbReference>
<dbReference type="InterPro" id="IPR016732">
    <property type="entry name" value="UCP018688"/>
</dbReference>
<organism evidence="2 3">
    <name type="scientific">Paucidesulfovibrio gracilis DSM 16080</name>
    <dbReference type="NCBI Taxonomy" id="1121449"/>
    <lineage>
        <taxon>Bacteria</taxon>
        <taxon>Pseudomonadati</taxon>
        <taxon>Thermodesulfobacteriota</taxon>
        <taxon>Desulfovibrionia</taxon>
        <taxon>Desulfovibrionales</taxon>
        <taxon>Desulfovibrionaceae</taxon>
        <taxon>Paucidesulfovibrio</taxon>
    </lineage>
</organism>
<reference evidence="2 3" key="1">
    <citation type="submission" date="2017-02" db="EMBL/GenBank/DDBJ databases">
        <authorList>
            <person name="Peterson S.W."/>
        </authorList>
    </citation>
    <scope>NUCLEOTIDE SEQUENCE [LARGE SCALE GENOMIC DNA]</scope>
    <source>
        <strain evidence="2 3">DSM 16080</strain>
    </source>
</reference>
<sequence length="298" mass="35307">MELHFVRPNSEHIEEYNRILNTCPQIPTSDYAFANVYGWAEKYGLELAMHQDMIWIRQTIPETVYWAPLGDWERHCWSDCEIVPNLESFTRVPEYLALLWEEKYGDTVRIKECREHWDYIYNVRELIELRGNRFHKKKNLLKQFLKKYDYEYSPMGPECVEEVLEMQEEWLRWFEEHNPSAALEAENNAITRVLQQFDQIDGLIGGTIRVDGKVIAYTVAEPVSDESVVIHFEKGNTAYKGVYQAINQMFLEQQASDFEYVNREQDLGEEGLRKAKLSYNPAFMLKKFEATFQNARTE</sequence>